<reference evidence="1" key="1">
    <citation type="journal article" date="2014" name="Int. J. Syst. Evol. Microbiol.">
        <title>Complete genome sequence of Corynebacterium casei LMG S-19264T (=DSM 44701T), isolated from a smear-ripened cheese.</title>
        <authorList>
            <consortium name="US DOE Joint Genome Institute (JGI-PGF)"/>
            <person name="Walter F."/>
            <person name="Albersmeier A."/>
            <person name="Kalinowski J."/>
            <person name="Ruckert C."/>
        </authorList>
    </citation>
    <scope>NUCLEOTIDE SEQUENCE</scope>
    <source>
        <strain evidence="1">CGMCC 1.15320</strain>
    </source>
</reference>
<protein>
    <recommendedName>
        <fullName evidence="3">Beta-galactosidase trimerisation domain-containing protein</fullName>
    </recommendedName>
</protein>
<dbReference type="SUPFAM" id="SSF52317">
    <property type="entry name" value="Class I glutamine amidotransferase-like"/>
    <property type="match status" value="1"/>
</dbReference>
<comment type="caution">
    <text evidence="1">The sequence shown here is derived from an EMBL/GenBank/DDBJ whole genome shotgun (WGS) entry which is preliminary data.</text>
</comment>
<evidence type="ECO:0000313" key="2">
    <source>
        <dbReference type="Proteomes" id="UP000636264"/>
    </source>
</evidence>
<dbReference type="InterPro" id="IPR017853">
    <property type="entry name" value="GH"/>
</dbReference>
<reference evidence="1" key="2">
    <citation type="submission" date="2020-09" db="EMBL/GenBank/DDBJ databases">
        <authorList>
            <person name="Sun Q."/>
            <person name="Zhou Y."/>
        </authorList>
    </citation>
    <scope>NUCLEOTIDE SEQUENCE</scope>
    <source>
        <strain evidence="1">CGMCC 1.15320</strain>
    </source>
</reference>
<name>A0A916RSX8_9HYPH</name>
<evidence type="ECO:0000313" key="1">
    <source>
        <dbReference type="EMBL" id="GGA68735.1"/>
    </source>
</evidence>
<dbReference type="Gene3D" id="3.20.20.80">
    <property type="entry name" value="Glycosidases"/>
    <property type="match status" value="1"/>
</dbReference>
<accession>A0A916RSX8</accession>
<gene>
    <name evidence="1" type="ORF">GCM10011385_23210</name>
</gene>
<dbReference type="InterPro" id="IPR029062">
    <property type="entry name" value="Class_I_gatase-like"/>
</dbReference>
<dbReference type="InterPro" id="IPR028212">
    <property type="entry name" value="GHL6"/>
</dbReference>
<dbReference type="RefSeq" id="WP_188721222.1">
    <property type="nucleotide sequence ID" value="NZ_BMIF01000006.1"/>
</dbReference>
<keyword evidence="2" id="KW-1185">Reference proteome</keyword>
<sequence length="678" mass="73993">MPLGWTKQPLRFLQHLLRETDARGLTAEKLVNEMKSVGANACIAMGGGFSAWYPTKLSCQTINPHLEGDFLGDFLKAAKAENFRVLVRMDISKGRAGAELENPDWFVRKADGSISTVWALPQMCATGDFWQREVFSILGEIMENYPSADGFFFNYLHVPRCHCARCQATVREATGAPVPAAGTRDPAYEEWRADFLVNYMSRVRAFIHERNPAAALVPYHHVHDGWDVRQMAEISDIIGSQVSNPVIPNPIDPQPIWNLWAAEEALLARSLKPESSPLLIQTTSAVFASRQAAMPAPRMINNLIQAAAHGGSTAPAVNGLLDQEDARFVPATAFVGDYLASRADWYRDLTSLARVAVVRSEPSRLWGRDGGRMDGAADQSGHIAEYRGLCELLSDLRHPYDLILSPGFSLEELQRYELVVLPGVTCLSDDEAAVIDAYVEGGGRILVTGEFASSDGHGNRRDRPATRALPALPGEGRSAVGAYFALADAGLKAALQEAPRIAAAGTFWAPFGEAEGDLRIIGPFVNNAPEFTTVEGDGVEPGLIKRAFGAGHATWLPWQIGALYHRFMMPDYRAVAAYLINQEIGQPPVETTAPLAVETILYRHPDGMVLHFLNRAATQTKGLTELTPLAGFEFSVAGNVEAALSLTDNKRLPIRRAGQKVIFSLDRLDHFAAIALVS</sequence>
<proteinExistence type="predicted"/>
<dbReference type="CDD" id="cd03143">
    <property type="entry name" value="A4_beta-galactosidase_middle_domain"/>
    <property type="match status" value="1"/>
</dbReference>
<dbReference type="Proteomes" id="UP000636264">
    <property type="component" value="Unassembled WGS sequence"/>
</dbReference>
<dbReference type="Gene3D" id="3.40.50.880">
    <property type="match status" value="1"/>
</dbReference>
<dbReference type="EMBL" id="BMIF01000006">
    <property type="protein sequence ID" value="GGA68735.1"/>
    <property type="molecule type" value="Genomic_DNA"/>
</dbReference>
<evidence type="ECO:0008006" key="3">
    <source>
        <dbReference type="Google" id="ProtNLM"/>
    </source>
</evidence>
<dbReference type="SUPFAM" id="SSF51445">
    <property type="entry name" value="(Trans)glycosidases"/>
    <property type="match status" value="1"/>
</dbReference>
<dbReference type="AlphaFoldDB" id="A0A916RSX8"/>
<dbReference type="Pfam" id="PF14871">
    <property type="entry name" value="GHL6"/>
    <property type="match status" value="1"/>
</dbReference>
<organism evidence="1 2">
    <name type="scientific">Nitratireductor aestuarii</name>
    <dbReference type="NCBI Taxonomy" id="1735103"/>
    <lineage>
        <taxon>Bacteria</taxon>
        <taxon>Pseudomonadati</taxon>
        <taxon>Pseudomonadota</taxon>
        <taxon>Alphaproteobacteria</taxon>
        <taxon>Hyphomicrobiales</taxon>
        <taxon>Phyllobacteriaceae</taxon>
        <taxon>Nitratireductor</taxon>
    </lineage>
</organism>